<evidence type="ECO:0000313" key="3">
    <source>
        <dbReference type="Proteomes" id="UP000076871"/>
    </source>
</evidence>
<feature type="domain" description="CHAT" evidence="1">
    <location>
        <begin position="5"/>
        <end position="107"/>
    </location>
</feature>
<evidence type="ECO:0000259" key="1">
    <source>
        <dbReference type="Pfam" id="PF12770"/>
    </source>
</evidence>
<dbReference type="InterPro" id="IPR024983">
    <property type="entry name" value="CHAT_dom"/>
</dbReference>
<accession>A0A165D2A4</accession>
<dbReference type="GeneID" id="63819041"/>
<protein>
    <recommendedName>
        <fullName evidence="1">CHAT domain-containing protein</fullName>
    </recommendedName>
</protein>
<dbReference type="RefSeq" id="XP_040761750.1">
    <property type="nucleotide sequence ID" value="XM_040902010.1"/>
</dbReference>
<dbReference type="InParanoid" id="A0A165D2A4"/>
<dbReference type="EMBL" id="KV427640">
    <property type="protein sequence ID" value="KZT04010.1"/>
    <property type="molecule type" value="Genomic_DNA"/>
</dbReference>
<name>A0A165D2A4_9APHY</name>
<dbReference type="Proteomes" id="UP000076871">
    <property type="component" value="Unassembled WGS sequence"/>
</dbReference>
<dbReference type="OrthoDB" id="3260348at2759"/>
<sequence length="127" mass="13765">MRNHSWVHFACHGTQGIPNPLDSALILHDGRLTMSSLICTERLGHADFAFLSACETAAGAENLVANAAHLTEAMQRAGYRSIISMAGKPDSTKAAIALHYATKMLRERGAQSKTMSFSWVPFIHVGL</sequence>
<gene>
    <name evidence="2" type="ORF">LAESUDRAFT_322896</name>
</gene>
<keyword evidence="3" id="KW-1185">Reference proteome</keyword>
<organism evidence="2 3">
    <name type="scientific">Laetiporus sulphureus 93-53</name>
    <dbReference type="NCBI Taxonomy" id="1314785"/>
    <lineage>
        <taxon>Eukaryota</taxon>
        <taxon>Fungi</taxon>
        <taxon>Dikarya</taxon>
        <taxon>Basidiomycota</taxon>
        <taxon>Agaricomycotina</taxon>
        <taxon>Agaricomycetes</taxon>
        <taxon>Polyporales</taxon>
        <taxon>Laetiporus</taxon>
    </lineage>
</organism>
<evidence type="ECO:0000313" key="2">
    <source>
        <dbReference type="EMBL" id="KZT04010.1"/>
    </source>
</evidence>
<reference evidence="2 3" key="1">
    <citation type="journal article" date="2016" name="Mol. Biol. Evol.">
        <title>Comparative Genomics of Early-Diverging Mushroom-Forming Fungi Provides Insights into the Origins of Lignocellulose Decay Capabilities.</title>
        <authorList>
            <person name="Nagy L.G."/>
            <person name="Riley R."/>
            <person name="Tritt A."/>
            <person name="Adam C."/>
            <person name="Daum C."/>
            <person name="Floudas D."/>
            <person name="Sun H."/>
            <person name="Yadav J.S."/>
            <person name="Pangilinan J."/>
            <person name="Larsson K.H."/>
            <person name="Matsuura K."/>
            <person name="Barry K."/>
            <person name="Labutti K."/>
            <person name="Kuo R."/>
            <person name="Ohm R.A."/>
            <person name="Bhattacharya S.S."/>
            <person name="Shirouzu T."/>
            <person name="Yoshinaga Y."/>
            <person name="Martin F.M."/>
            <person name="Grigoriev I.V."/>
            <person name="Hibbett D.S."/>
        </authorList>
    </citation>
    <scope>NUCLEOTIDE SEQUENCE [LARGE SCALE GENOMIC DNA]</scope>
    <source>
        <strain evidence="2 3">93-53</strain>
    </source>
</reference>
<dbReference type="Pfam" id="PF12770">
    <property type="entry name" value="CHAT"/>
    <property type="match status" value="1"/>
</dbReference>
<proteinExistence type="predicted"/>
<dbReference type="STRING" id="1314785.A0A165D2A4"/>
<dbReference type="AlphaFoldDB" id="A0A165D2A4"/>